<proteinExistence type="predicted"/>
<dbReference type="Proteomes" id="UP000201613">
    <property type="component" value="Unassembled WGS sequence"/>
</dbReference>
<dbReference type="GO" id="GO:0000256">
    <property type="term" value="P:allantoin catabolic process"/>
    <property type="evidence" value="ECO:0007669"/>
    <property type="project" value="InterPro"/>
</dbReference>
<protein>
    <submittedName>
        <fullName evidence="5">Ureidoglycolate lyase</fullName>
        <ecNumber evidence="5">4.3.2.3</ecNumber>
    </submittedName>
</protein>
<evidence type="ECO:0000256" key="4">
    <source>
        <dbReference type="ARBA" id="ARBA00047684"/>
    </source>
</evidence>
<dbReference type="SUPFAM" id="SSF51182">
    <property type="entry name" value="RmlC-like cupins"/>
    <property type="match status" value="1"/>
</dbReference>
<comment type="subunit">
    <text evidence="1">Homodimer.</text>
</comment>
<gene>
    <name evidence="5" type="primary">allA_1</name>
    <name evidence="5" type="ORF">LOM8899_00219</name>
</gene>
<keyword evidence="3 5" id="KW-0456">Lyase</keyword>
<sequence>MPDSDPRHHLTASHQDPSLVGIQLRLMPPDPEAFAPYGRFVTPPDRPGERAFYSDAFAEHPDDTSAVVHVNFVRQTPLPITASQVERHPYAAQCFLPLDVERYVVVVMPSNDNGDPDPSRACAFDMPGSIGVIYAPNVWHLGASVMERDGHFAVMMWRGGAQADDEFRHIPPITLIDAP</sequence>
<dbReference type="InterPro" id="IPR047233">
    <property type="entry name" value="UAH_cupin"/>
</dbReference>
<keyword evidence="6" id="KW-1185">Reference proteome</keyword>
<evidence type="ECO:0000313" key="6">
    <source>
        <dbReference type="Proteomes" id="UP000201613"/>
    </source>
</evidence>
<dbReference type="EMBL" id="FXZK01000001">
    <property type="protein sequence ID" value="SMY06098.1"/>
    <property type="molecule type" value="Genomic_DNA"/>
</dbReference>
<dbReference type="InterPro" id="IPR007247">
    <property type="entry name" value="Ureidogly_lyase"/>
</dbReference>
<evidence type="ECO:0000256" key="3">
    <source>
        <dbReference type="ARBA" id="ARBA00023239"/>
    </source>
</evidence>
<dbReference type="PANTHER" id="PTHR21221:SF1">
    <property type="entry name" value="UREIDOGLYCOLATE LYASE"/>
    <property type="match status" value="1"/>
</dbReference>
<dbReference type="PANTHER" id="PTHR21221">
    <property type="entry name" value="UREIDOGLYCOLATE HYDROLASE"/>
    <property type="match status" value="1"/>
</dbReference>
<name>A0A238L8V3_9RHOB</name>
<dbReference type="OrthoDB" id="9804602at2"/>
<dbReference type="RefSeq" id="WP_093990316.1">
    <property type="nucleotide sequence ID" value="NZ_FXZK01000001.1"/>
</dbReference>
<evidence type="ECO:0000256" key="2">
    <source>
        <dbReference type="ARBA" id="ARBA00022631"/>
    </source>
</evidence>
<dbReference type="GO" id="GO:0004848">
    <property type="term" value="F:ureidoglycolate hydrolase activity"/>
    <property type="evidence" value="ECO:0007669"/>
    <property type="project" value="InterPro"/>
</dbReference>
<organism evidence="5 6">
    <name type="scientific">Flavimaricola marinus</name>
    <dbReference type="NCBI Taxonomy" id="1819565"/>
    <lineage>
        <taxon>Bacteria</taxon>
        <taxon>Pseudomonadati</taxon>
        <taxon>Pseudomonadota</taxon>
        <taxon>Alphaproteobacteria</taxon>
        <taxon>Rhodobacterales</taxon>
        <taxon>Paracoccaceae</taxon>
        <taxon>Flavimaricola</taxon>
    </lineage>
</organism>
<dbReference type="InterPro" id="IPR024060">
    <property type="entry name" value="Ureidoglycolate_lyase_dom_sf"/>
</dbReference>
<dbReference type="EC" id="4.3.2.3" evidence="5"/>
<accession>A0A238L8V3</accession>
<evidence type="ECO:0000256" key="1">
    <source>
        <dbReference type="ARBA" id="ARBA00011738"/>
    </source>
</evidence>
<keyword evidence="2" id="KW-0659">Purine metabolism</keyword>
<dbReference type="GO" id="GO:0006144">
    <property type="term" value="P:purine nucleobase metabolic process"/>
    <property type="evidence" value="ECO:0007669"/>
    <property type="project" value="UniProtKB-KW"/>
</dbReference>
<dbReference type="Gene3D" id="2.60.120.480">
    <property type="entry name" value="Ureidoglycolate hydrolase"/>
    <property type="match status" value="1"/>
</dbReference>
<dbReference type="AlphaFoldDB" id="A0A238L8V3"/>
<dbReference type="GO" id="GO:0050385">
    <property type="term" value="F:ureidoglycolate lyase activity"/>
    <property type="evidence" value="ECO:0007669"/>
    <property type="project" value="UniProtKB-EC"/>
</dbReference>
<dbReference type="CDD" id="cd20298">
    <property type="entry name" value="cupin_UAH"/>
    <property type="match status" value="1"/>
</dbReference>
<reference evidence="6" key="1">
    <citation type="submission" date="2017-05" db="EMBL/GenBank/DDBJ databases">
        <authorList>
            <person name="Rodrigo-Torres L."/>
            <person name="Arahal R. D."/>
            <person name="Lucena T."/>
        </authorList>
    </citation>
    <scope>NUCLEOTIDE SEQUENCE [LARGE SCALE GENOMIC DNA]</scope>
    <source>
        <strain evidence="6">CECT 8899</strain>
    </source>
</reference>
<comment type="catalytic activity">
    <reaction evidence="4">
        <text>(S)-ureidoglycolate = urea + glyoxylate</text>
        <dbReference type="Rhea" id="RHEA:11304"/>
        <dbReference type="ChEBI" id="CHEBI:16199"/>
        <dbReference type="ChEBI" id="CHEBI:36655"/>
        <dbReference type="ChEBI" id="CHEBI:57296"/>
        <dbReference type="EC" id="4.3.2.3"/>
    </reaction>
</comment>
<dbReference type="Pfam" id="PF04115">
    <property type="entry name" value="Ureidogly_lyase"/>
    <property type="match status" value="1"/>
</dbReference>
<dbReference type="InterPro" id="IPR011051">
    <property type="entry name" value="RmlC_Cupin_sf"/>
</dbReference>
<evidence type="ECO:0000313" key="5">
    <source>
        <dbReference type="EMBL" id="SMY06098.1"/>
    </source>
</evidence>